<keyword evidence="3" id="KW-1185">Reference proteome</keyword>
<comment type="caution">
    <text evidence="2">The sequence shown here is derived from an EMBL/GenBank/DDBJ whole genome shotgun (WGS) entry which is preliminary data.</text>
</comment>
<dbReference type="AlphaFoldDB" id="A0ABD1Z9M3"/>
<dbReference type="Proteomes" id="UP001605036">
    <property type="component" value="Unassembled WGS sequence"/>
</dbReference>
<protein>
    <submittedName>
        <fullName evidence="2">Uncharacterized protein</fullName>
    </submittedName>
</protein>
<dbReference type="Pfam" id="PF06522">
    <property type="entry name" value="B12D"/>
    <property type="match status" value="1"/>
</dbReference>
<keyword evidence="1" id="KW-0812">Transmembrane</keyword>
<evidence type="ECO:0000313" key="2">
    <source>
        <dbReference type="EMBL" id="KAL2644503.1"/>
    </source>
</evidence>
<dbReference type="InterPro" id="IPR010530">
    <property type="entry name" value="B12D"/>
</dbReference>
<keyword evidence="1" id="KW-1133">Transmembrane helix</keyword>
<gene>
    <name evidence="2" type="ORF">R1flu_012090</name>
</gene>
<evidence type="ECO:0000256" key="1">
    <source>
        <dbReference type="SAM" id="Phobius"/>
    </source>
</evidence>
<evidence type="ECO:0000313" key="3">
    <source>
        <dbReference type="Proteomes" id="UP001605036"/>
    </source>
</evidence>
<name>A0ABD1Z9M3_9MARC</name>
<dbReference type="EMBL" id="JBHFFA010000002">
    <property type="protein sequence ID" value="KAL2644503.1"/>
    <property type="molecule type" value="Genomic_DNA"/>
</dbReference>
<sequence>MAPDMLLSDPPLQTLQSYWRQFLTCSIIFYTLRQNVGKTSVMEHIRDLLERITEKKPKPTTLKEFVAQHKQIMLLYPLFGMVTVGFGLAGMTAFRILAISPTVLVNKETRAADDLPEIRDPEGAAKRGKMYVETSPLYRLTKDTKIGATISKLQHEPPVLPGDESAEIGFQGTAVNRGIRGGGI</sequence>
<proteinExistence type="predicted"/>
<reference evidence="2 3" key="1">
    <citation type="submission" date="2024-09" db="EMBL/GenBank/DDBJ databases">
        <title>Chromosome-scale assembly of Riccia fluitans.</title>
        <authorList>
            <person name="Paukszto L."/>
            <person name="Sawicki J."/>
            <person name="Karawczyk K."/>
            <person name="Piernik-Szablinska J."/>
            <person name="Szczecinska M."/>
            <person name="Mazdziarz M."/>
        </authorList>
    </citation>
    <scope>NUCLEOTIDE SEQUENCE [LARGE SCALE GENOMIC DNA]</scope>
    <source>
        <strain evidence="2">Rf_01</strain>
        <tissue evidence="2">Aerial parts of the thallus</tissue>
    </source>
</reference>
<keyword evidence="1" id="KW-0472">Membrane</keyword>
<accession>A0ABD1Z9M3</accession>
<organism evidence="2 3">
    <name type="scientific">Riccia fluitans</name>
    <dbReference type="NCBI Taxonomy" id="41844"/>
    <lineage>
        <taxon>Eukaryota</taxon>
        <taxon>Viridiplantae</taxon>
        <taxon>Streptophyta</taxon>
        <taxon>Embryophyta</taxon>
        <taxon>Marchantiophyta</taxon>
        <taxon>Marchantiopsida</taxon>
        <taxon>Marchantiidae</taxon>
        <taxon>Marchantiales</taxon>
        <taxon>Ricciaceae</taxon>
        <taxon>Riccia</taxon>
    </lineage>
</organism>
<feature type="transmembrane region" description="Helical" evidence="1">
    <location>
        <begin position="73"/>
        <end position="97"/>
    </location>
</feature>